<feature type="compositionally biased region" description="Low complexity" evidence="1">
    <location>
        <begin position="503"/>
        <end position="513"/>
    </location>
</feature>
<feature type="compositionally biased region" description="Polar residues" evidence="1">
    <location>
        <begin position="1082"/>
        <end position="1109"/>
    </location>
</feature>
<feature type="compositionally biased region" description="Low complexity" evidence="1">
    <location>
        <begin position="205"/>
        <end position="223"/>
    </location>
</feature>
<feature type="compositionally biased region" description="Low complexity" evidence="1">
    <location>
        <begin position="328"/>
        <end position="367"/>
    </location>
</feature>
<proteinExistence type="predicted"/>
<accession>A0A9P6PY61</accession>
<evidence type="ECO:0000313" key="3">
    <source>
        <dbReference type="Proteomes" id="UP000726737"/>
    </source>
</evidence>
<sequence>MTVSTFPSSATASSLEHFSRTADQMTKGGSGTSGSSQYSVQSDYHSEAPYHPRVCKMLVKHPSIKLDWRVPEPIKAGSETLRGVLIISAKELSESEMRAMRTKSKKSTMKSHAATTEQCKEKDARKTKLRHDRMVRIERIEIDLTGVEEVTTGKGILSRTRTDQHCFLHKTQVLPVEDLKCICDTSPSPPCSSSSPPSSSPPSPITISSLPSPPNSASSSISRSLSKRSVVSVPSYLPSSTTPMTPSGFQPGYIAPGTQQGITFHMRIPEKVGGTFKSARASISFQLVANVHVCLGKEMFVLQYPISVSLFELVQIRAATKIASPHDLTPNPSSVTNTSVNVSLSPASADTKSSTSLTLSSSPASTAGGKRSSGVRFVVPKSNSVLGTAAVKPCNLWGLGTSTNNSGNSHGHGHVRDEYDSHDNRQNCSSKQRRGSVHATSHIVESPYSDVSAMGKNGLRTSHTVTGTTHTTSSWMTTASRQPCSPDGETVTAPEDQCREFRQQYQQQQLQQHHQQHDHPDHRHHGSQPRPARYNSSSASRNESHDANLDEVGFGAHIDKSVAAAGDNVTLDMFVVKSDMMKVVDIKVSLVETIQIFSLLQHENGGSFVASPIVSRAQAFPTTDYCSGGAAKVLGGAELTLSPTLEPRRKLVETHVVKIAKDYVPAGAEESHANDNHLKGYYEDYEDSRTAKSLSVYKLGMRIPETALTILDRELFKVEYMFVIKFFFKGRVGAFLELPVEIVSQYNHNRISTISGAISCVSNSLQIALPPVPILVNRSDSYQTALILDTDLDLDLDDIITSHAPMANTSAACAMNAAKRQGLSMQDRQDTIKNMSTVEATAGSIMQDMRNRNITEQDPSIIKSGERSISSRDGTLATQLSDSEDSGLKKTTGAAPNTSHPANLGAKGGSPHFSRENLGSHRDQKMIATDDDNADVIQARSQLIRADMEHHSSQETLHKAYIDDKKPRMDVGKPNSAIQGAPSQPAESQSGAVPKIVINKSSRNCTQQTYQGQKTGPKGTNAVQGSARSSGPVKAPLRLDTTTTTTTTIISPALPLLFDLTSAALPTSLPSSTVDVCAIPSKRSSNAGSRTSCDSSTSAIRSTGPSFTKSEAVRRGGAGAGTSHNGARDQQQLRQGKQTTSGSSLSKDEDGNGIVAKIAKSLSSPLLRSRTNSNSPNESNMNLSVPPQQQSSAFTLAATTISALAIFSSAGHAAFCQDFTAQNGGRGKGIKRTIEPQKAQSLPRPLKTCLKRRQMSPSGPQNHHFNIQNGPSRGGANALSASQRVGIKKKVTFAKGSTPMPSPNVSQVFIAGVEPSTANAYNGNSHFHHADPPSFSSSSTVASTGKFIQPIVTNQSNHCTPNAFTIKSPKPTSPRSRIHHPFDSHPSRLSPLEKRHLDFQNQSLGAAHPQRESRTEAEEDEVTDEEEDEDDNDGYDDEDGDDEDENKETEEQRIERRRQARIAWLAKYGDALKQVYGAVPELPPI</sequence>
<feature type="compositionally biased region" description="Basic and acidic residues" evidence="1">
    <location>
        <begin position="414"/>
        <end position="425"/>
    </location>
</feature>
<keyword evidence="3" id="KW-1185">Reference proteome</keyword>
<feature type="region of interest" description="Disordered" evidence="1">
    <location>
        <begin position="1322"/>
        <end position="1341"/>
    </location>
</feature>
<feature type="region of interest" description="Disordered" evidence="1">
    <location>
        <begin position="185"/>
        <end position="223"/>
    </location>
</feature>
<feature type="region of interest" description="Disordered" evidence="1">
    <location>
        <begin position="1081"/>
        <end position="1152"/>
    </location>
</feature>
<feature type="compositionally biased region" description="Acidic residues" evidence="1">
    <location>
        <begin position="1417"/>
        <end position="1448"/>
    </location>
</feature>
<dbReference type="OrthoDB" id="2438315at2759"/>
<feature type="compositionally biased region" description="Low complexity" evidence="1">
    <location>
        <begin position="461"/>
        <end position="480"/>
    </location>
</feature>
<evidence type="ECO:0000256" key="1">
    <source>
        <dbReference type="SAM" id="MobiDB-lite"/>
    </source>
</evidence>
<feature type="region of interest" description="Disordered" evidence="1">
    <location>
        <begin position="973"/>
        <end position="992"/>
    </location>
</feature>
<feature type="compositionally biased region" description="Polar residues" evidence="1">
    <location>
        <begin position="1004"/>
        <end position="1014"/>
    </location>
</feature>
<reference evidence="2" key="1">
    <citation type="journal article" date="2020" name="Fungal Divers.">
        <title>Resolving the Mortierellaceae phylogeny through synthesis of multi-gene phylogenetics and phylogenomics.</title>
        <authorList>
            <person name="Vandepol N."/>
            <person name="Liber J."/>
            <person name="Desiro A."/>
            <person name="Na H."/>
            <person name="Kennedy M."/>
            <person name="Barry K."/>
            <person name="Grigoriev I.V."/>
            <person name="Miller A.N."/>
            <person name="O'Donnell K."/>
            <person name="Stajich J.E."/>
            <person name="Bonito G."/>
        </authorList>
    </citation>
    <scope>NUCLEOTIDE SEQUENCE</scope>
    <source>
        <strain evidence="2">KOD948</strain>
    </source>
</reference>
<feature type="region of interest" description="Disordered" evidence="1">
    <location>
        <begin position="1404"/>
        <end position="1456"/>
    </location>
</feature>
<feature type="region of interest" description="Disordered" evidence="1">
    <location>
        <begin position="1252"/>
        <end position="1280"/>
    </location>
</feature>
<feature type="region of interest" description="Disordered" evidence="1">
    <location>
        <begin position="101"/>
        <end position="127"/>
    </location>
</feature>
<dbReference type="Proteomes" id="UP000726737">
    <property type="component" value="Unassembled WGS sequence"/>
</dbReference>
<feature type="region of interest" description="Disordered" evidence="1">
    <location>
        <begin position="324"/>
        <end position="374"/>
    </location>
</feature>
<feature type="compositionally biased region" description="Basic and acidic residues" evidence="1">
    <location>
        <begin position="1380"/>
        <end position="1390"/>
    </location>
</feature>
<comment type="caution">
    <text evidence="2">The sequence shown here is derived from an EMBL/GenBank/DDBJ whole genome shotgun (WGS) entry which is preliminary data.</text>
</comment>
<feature type="region of interest" description="Disordered" evidence="1">
    <location>
        <begin position="1004"/>
        <end position="1039"/>
    </location>
</feature>
<feature type="region of interest" description="Disordered" evidence="1">
    <location>
        <begin position="23"/>
        <end position="44"/>
    </location>
</feature>
<dbReference type="EMBL" id="JAAAJA010000296">
    <property type="protein sequence ID" value="KAG0256488.1"/>
    <property type="molecule type" value="Genomic_DNA"/>
</dbReference>
<feature type="region of interest" description="Disordered" evidence="1">
    <location>
        <begin position="1165"/>
        <end position="1187"/>
    </location>
</feature>
<feature type="region of interest" description="Disordered" evidence="1">
    <location>
        <begin position="404"/>
        <end position="546"/>
    </location>
</feature>
<feature type="region of interest" description="Disordered" evidence="1">
    <location>
        <begin position="1353"/>
        <end position="1390"/>
    </location>
</feature>
<name>A0A9P6PY61_9FUNG</name>
<feature type="compositionally biased region" description="Polar residues" evidence="1">
    <location>
        <begin position="1122"/>
        <end position="1145"/>
    </location>
</feature>
<gene>
    <name evidence="2" type="ORF">BG011_004479</name>
</gene>
<feature type="compositionally biased region" description="Low complexity" evidence="1">
    <location>
        <begin position="1332"/>
        <end position="1341"/>
    </location>
</feature>
<feature type="compositionally biased region" description="Basic and acidic residues" evidence="1">
    <location>
        <begin position="118"/>
        <end position="127"/>
    </location>
</feature>
<feature type="compositionally biased region" description="Polar residues" evidence="1">
    <location>
        <begin position="871"/>
        <end position="881"/>
    </location>
</feature>
<feature type="compositionally biased region" description="Polar residues" evidence="1">
    <location>
        <begin position="1353"/>
        <end position="1365"/>
    </location>
</feature>
<evidence type="ECO:0000313" key="2">
    <source>
        <dbReference type="EMBL" id="KAG0256488.1"/>
    </source>
</evidence>
<protein>
    <submittedName>
        <fullName evidence="2">Uncharacterized protein</fullName>
    </submittedName>
</protein>
<feature type="compositionally biased region" description="Polar residues" evidence="1">
    <location>
        <begin position="1255"/>
        <end position="1271"/>
    </location>
</feature>
<feature type="compositionally biased region" description="Polar residues" evidence="1">
    <location>
        <begin position="976"/>
        <end position="991"/>
    </location>
</feature>
<organism evidence="2 3">
    <name type="scientific">Mortierella polycephala</name>
    <dbReference type="NCBI Taxonomy" id="41804"/>
    <lineage>
        <taxon>Eukaryota</taxon>
        <taxon>Fungi</taxon>
        <taxon>Fungi incertae sedis</taxon>
        <taxon>Mucoromycota</taxon>
        <taxon>Mortierellomycotina</taxon>
        <taxon>Mortierellomycetes</taxon>
        <taxon>Mortierellales</taxon>
        <taxon>Mortierellaceae</taxon>
        <taxon>Mortierella</taxon>
    </lineage>
</organism>
<feature type="region of interest" description="Disordered" evidence="1">
    <location>
        <begin position="850"/>
        <end position="917"/>
    </location>
</feature>